<comment type="caution">
    <text evidence="2">The sequence shown here is derived from an EMBL/GenBank/DDBJ whole genome shotgun (WGS) entry which is preliminary data.</text>
</comment>
<keyword evidence="1" id="KW-0812">Transmembrane</keyword>
<reference evidence="2 3" key="1">
    <citation type="submission" date="2020-08" db="EMBL/GenBank/DDBJ databases">
        <title>Genomic Encyclopedia of Type Strains, Phase IV (KMG-IV): sequencing the most valuable type-strain genomes for metagenomic binning, comparative biology and taxonomic classification.</title>
        <authorList>
            <person name="Goeker M."/>
        </authorList>
    </citation>
    <scope>NUCLEOTIDE SEQUENCE [LARGE SCALE GENOMIC DNA]</scope>
    <source>
        <strain evidence="2 3">DSM 5391</strain>
    </source>
</reference>
<gene>
    <name evidence="2" type="ORF">HNR53_004316</name>
</gene>
<accession>A0A7X0LXC3</accession>
<dbReference type="RefSeq" id="WP_184529744.1">
    <property type="nucleotide sequence ID" value="NZ_JACHGK010000025.1"/>
</dbReference>
<dbReference type="Pfam" id="PF14146">
    <property type="entry name" value="DUF4305"/>
    <property type="match status" value="1"/>
</dbReference>
<dbReference type="AlphaFoldDB" id="A0A7X0LXC3"/>
<dbReference type="Proteomes" id="UP000531594">
    <property type="component" value="Unassembled WGS sequence"/>
</dbReference>
<dbReference type="InterPro" id="IPR025426">
    <property type="entry name" value="DUF4305"/>
</dbReference>
<keyword evidence="3" id="KW-1185">Reference proteome</keyword>
<feature type="transmembrane region" description="Helical" evidence="1">
    <location>
        <begin position="36"/>
        <end position="59"/>
    </location>
</feature>
<keyword evidence="1" id="KW-0472">Membrane</keyword>
<organism evidence="2 3">
    <name type="scientific">Bacillus benzoevorans</name>
    <dbReference type="NCBI Taxonomy" id="1456"/>
    <lineage>
        <taxon>Bacteria</taxon>
        <taxon>Bacillati</taxon>
        <taxon>Bacillota</taxon>
        <taxon>Bacilli</taxon>
        <taxon>Bacillales</taxon>
        <taxon>Bacillaceae</taxon>
        <taxon>Bacillus</taxon>
    </lineage>
</organism>
<evidence type="ECO:0000313" key="3">
    <source>
        <dbReference type="Proteomes" id="UP000531594"/>
    </source>
</evidence>
<evidence type="ECO:0000313" key="2">
    <source>
        <dbReference type="EMBL" id="MBB6447628.1"/>
    </source>
</evidence>
<feature type="transmembrane region" description="Helical" evidence="1">
    <location>
        <begin position="7"/>
        <end position="24"/>
    </location>
</feature>
<dbReference type="EMBL" id="JACHGK010000025">
    <property type="protein sequence ID" value="MBB6447628.1"/>
    <property type="molecule type" value="Genomic_DNA"/>
</dbReference>
<keyword evidence="1" id="KW-1133">Transmembrane helix</keyword>
<proteinExistence type="predicted"/>
<evidence type="ECO:0000256" key="1">
    <source>
        <dbReference type="SAM" id="Phobius"/>
    </source>
</evidence>
<name>A0A7X0LXC3_9BACI</name>
<protein>
    <submittedName>
        <fullName evidence="2">Uncharacterized membrane protein HdeD (DUF308 family)</fullName>
    </submittedName>
</protein>
<sequence length="68" mass="7807">MKKTSLFSGIIYLLLGVLFIFFAVQNVNDEGGWGFFSYLLVVLATFDLGSGIRIVWYHFQPKNEQTKK</sequence>